<dbReference type="PANTHER" id="PTHR14969:SF13">
    <property type="entry name" value="AT30094P"/>
    <property type="match status" value="1"/>
</dbReference>
<dbReference type="EMBL" id="JAROCA020000003">
    <property type="protein sequence ID" value="MDY0407048.1"/>
    <property type="molecule type" value="Genomic_DNA"/>
</dbReference>
<reference evidence="3 4" key="1">
    <citation type="submission" date="2023-10" db="EMBL/GenBank/DDBJ databases">
        <title>179-bfca-hs.</title>
        <authorList>
            <person name="Miliotis G."/>
            <person name="Sengupta P."/>
            <person name="Hameed A."/>
            <person name="Chuvochina M."/>
            <person name="Mcdonagh F."/>
            <person name="Simpson A.C."/>
            <person name="Singh N.K."/>
            <person name="Rekha P.D."/>
            <person name="Raman K."/>
            <person name="Hugenholtz P."/>
            <person name="Venkateswaran K."/>
        </authorList>
    </citation>
    <scope>NUCLEOTIDE SEQUENCE [LARGE SCALE GENOMIC DNA]</scope>
    <source>
        <strain evidence="3 4">179-BFC-A-HS</strain>
    </source>
</reference>
<dbReference type="SUPFAM" id="SSF48317">
    <property type="entry name" value="Acid phosphatase/Vanadium-dependent haloperoxidase"/>
    <property type="match status" value="1"/>
</dbReference>
<keyword evidence="1" id="KW-1133">Transmembrane helix</keyword>
<feature type="transmembrane region" description="Helical" evidence="1">
    <location>
        <begin position="91"/>
        <end position="109"/>
    </location>
</feature>
<keyword evidence="4" id="KW-1185">Reference proteome</keyword>
<feature type="transmembrane region" description="Helical" evidence="1">
    <location>
        <begin position="68"/>
        <end position="84"/>
    </location>
</feature>
<dbReference type="Gene3D" id="1.20.144.10">
    <property type="entry name" value="Phosphatidic acid phosphatase type 2/haloperoxidase"/>
    <property type="match status" value="2"/>
</dbReference>
<protein>
    <submittedName>
        <fullName evidence="3">Phosphatase PAP2 family protein</fullName>
    </submittedName>
</protein>
<dbReference type="RefSeq" id="WP_306065749.1">
    <property type="nucleotide sequence ID" value="NZ_JAROCA020000003.1"/>
</dbReference>
<evidence type="ECO:0000313" key="4">
    <source>
        <dbReference type="Proteomes" id="UP001228376"/>
    </source>
</evidence>
<feature type="transmembrane region" description="Helical" evidence="1">
    <location>
        <begin position="12"/>
        <end position="31"/>
    </location>
</feature>
<proteinExistence type="predicted"/>
<evidence type="ECO:0000259" key="2">
    <source>
        <dbReference type="SMART" id="SM00014"/>
    </source>
</evidence>
<feature type="transmembrane region" description="Helical" evidence="1">
    <location>
        <begin position="129"/>
        <end position="152"/>
    </location>
</feature>
<dbReference type="Proteomes" id="UP001228376">
    <property type="component" value="Unassembled WGS sequence"/>
</dbReference>
<accession>A0ABU5CNM3</accession>
<feature type="transmembrane region" description="Helical" evidence="1">
    <location>
        <begin position="159"/>
        <end position="183"/>
    </location>
</feature>
<evidence type="ECO:0000256" key="1">
    <source>
        <dbReference type="SAM" id="Phobius"/>
    </source>
</evidence>
<name>A0ABU5CNM3_9BACI</name>
<dbReference type="InterPro" id="IPR000326">
    <property type="entry name" value="PAP2/HPO"/>
</dbReference>
<keyword evidence="1" id="KW-0812">Transmembrane</keyword>
<dbReference type="SMART" id="SM00014">
    <property type="entry name" value="acidPPc"/>
    <property type="match status" value="1"/>
</dbReference>
<dbReference type="CDD" id="cd03392">
    <property type="entry name" value="PAP2_like_2"/>
    <property type="match status" value="1"/>
</dbReference>
<feature type="transmembrane region" description="Helical" evidence="1">
    <location>
        <begin position="189"/>
        <end position="210"/>
    </location>
</feature>
<evidence type="ECO:0000313" key="3">
    <source>
        <dbReference type="EMBL" id="MDY0407048.1"/>
    </source>
</evidence>
<keyword evidence="1" id="KW-0472">Membrane</keyword>
<dbReference type="Pfam" id="PF01569">
    <property type="entry name" value="PAP2"/>
    <property type="match status" value="1"/>
</dbReference>
<comment type="caution">
    <text evidence="3">The sequence shown here is derived from an EMBL/GenBank/DDBJ whole genome shotgun (WGS) entry which is preliminary data.</text>
</comment>
<dbReference type="PANTHER" id="PTHR14969">
    <property type="entry name" value="SPHINGOSINE-1-PHOSPHATE PHOSPHOHYDROLASE"/>
    <property type="match status" value="1"/>
</dbReference>
<dbReference type="InterPro" id="IPR036938">
    <property type="entry name" value="PAP2/HPO_sf"/>
</dbReference>
<organism evidence="3 4">
    <name type="scientific">Tigheibacillus jepli</name>
    <dbReference type="NCBI Taxonomy" id="3035914"/>
    <lineage>
        <taxon>Bacteria</taxon>
        <taxon>Bacillati</taxon>
        <taxon>Bacillota</taxon>
        <taxon>Bacilli</taxon>
        <taxon>Bacillales</taxon>
        <taxon>Bacillaceae</taxon>
        <taxon>Tigheibacillus</taxon>
    </lineage>
</organism>
<gene>
    <name evidence="3" type="ORF">P5G51_018410</name>
</gene>
<feature type="domain" description="Phosphatidic acid phosphatase type 2/haloperoxidase" evidence="2">
    <location>
        <begin position="94"/>
        <end position="204"/>
    </location>
</feature>
<sequence>MNTRKIPVTPLFIIGLLFLILFGLIAFGVSGNRDWVRRFDMYWIDHIQGLASEGLTSFIKVFTELGDVRVVIVLTILIAAILFVKKRFADGLWFGGTILFCAVIIEMLLKKIFDRERPDIMQLISETGASFPSGHATATTIFYGFIGLVLVLSAKKLSAMIWTGLISFLLIVFILLSRVYLGVHYPTDVAAGFCYGMAAVFISIAAYALLQQPLRDFLNKVHLKDQSKPINEKRRRQYD</sequence>